<dbReference type="EC" id="3.2.1.143" evidence="2"/>
<dbReference type="InterPro" id="IPR036705">
    <property type="entry name" value="Ribosyl_crysJ1_sf"/>
</dbReference>
<protein>
    <recommendedName>
        <fullName evidence="4">ADP-ribosylhydrolase ARH3</fullName>
        <ecNumber evidence="2">3.2.1.143</ecNumber>
    </recommendedName>
    <alternativeName>
        <fullName evidence="5">ADP-ribose glycohydrolase ARH3</fullName>
    </alternativeName>
    <alternativeName>
        <fullName evidence="6">ADP-ribosylhydrolase 3</fullName>
    </alternativeName>
    <alternativeName>
        <fullName evidence="9">O-acetyl-ADP-ribose deacetylase ARH3</fullName>
    </alternativeName>
    <alternativeName>
        <fullName evidence="10">Poly(ADP-ribose) glycohydrolase ARH3</fullName>
    </alternativeName>
    <alternativeName>
        <fullName evidence="8">[Protein ADP-ribosylarginine] hydrolase-like protein 2</fullName>
    </alternativeName>
    <alternativeName>
        <fullName evidence="7">[Protein ADP-ribosylserine] hydrolase</fullName>
    </alternativeName>
</protein>
<feature type="binding site" evidence="12">
    <location>
        <position position="270"/>
    </location>
    <ligand>
        <name>Mg(2+)</name>
        <dbReference type="ChEBI" id="CHEBI:18420"/>
        <label>1</label>
    </ligand>
</feature>
<dbReference type="GO" id="GO:0004649">
    <property type="term" value="F:poly(ADP-ribose) glycohydrolase activity"/>
    <property type="evidence" value="ECO:0007669"/>
    <property type="project" value="UniProtKB-EC"/>
</dbReference>
<evidence type="ECO:0000313" key="13">
    <source>
        <dbReference type="EMBL" id="OQD75626.1"/>
    </source>
</evidence>
<dbReference type="PANTHER" id="PTHR16222">
    <property type="entry name" value="ADP-RIBOSYLGLYCOHYDROLASE"/>
    <property type="match status" value="1"/>
</dbReference>
<evidence type="ECO:0000256" key="12">
    <source>
        <dbReference type="PIRSR" id="PIRSR605502-1"/>
    </source>
</evidence>
<evidence type="ECO:0000313" key="14">
    <source>
        <dbReference type="Proteomes" id="UP000191522"/>
    </source>
</evidence>
<comment type="similarity">
    <text evidence="1">Belongs to the ADP-ribosylglycohydrolase family.</text>
</comment>
<feature type="binding site" evidence="12">
    <location>
        <position position="54"/>
    </location>
    <ligand>
        <name>Mg(2+)</name>
        <dbReference type="ChEBI" id="CHEBI:18420"/>
        <label>1</label>
    </ligand>
</feature>
<dbReference type="SUPFAM" id="SSF101478">
    <property type="entry name" value="ADP-ribosylglycohydrolase"/>
    <property type="match status" value="1"/>
</dbReference>
<dbReference type="Pfam" id="PF03747">
    <property type="entry name" value="ADP_ribosyl_GH"/>
    <property type="match status" value="1"/>
</dbReference>
<organism evidence="13 14">
    <name type="scientific">Penicillium decumbens</name>
    <dbReference type="NCBI Taxonomy" id="69771"/>
    <lineage>
        <taxon>Eukaryota</taxon>
        <taxon>Fungi</taxon>
        <taxon>Dikarya</taxon>
        <taxon>Ascomycota</taxon>
        <taxon>Pezizomycotina</taxon>
        <taxon>Eurotiomycetes</taxon>
        <taxon>Eurotiomycetidae</taxon>
        <taxon>Eurotiales</taxon>
        <taxon>Aspergillaceae</taxon>
        <taxon>Penicillium</taxon>
    </lineage>
</organism>
<accession>A0A1V6PGJ5</accession>
<feature type="binding site" evidence="12">
    <location>
        <position position="272"/>
    </location>
    <ligand>
        <name>Mg(2+)</name>
        <dbReference type="ChEBI" id="CHEBI:18420"/>
        <label>1</label>
    </ligand>
</feature>
<evidence type="ECO:0000256" key="4">
    <source>
        <dbReference type="ARBA" id="ARBA00041057"/>
    </source>
</evidence>
<dbReference type="AlphaFoldDB" id="A0A1V6PGJ5"/>
<dbReference type="InterPro" id="IPR005502">
    <property type="entry name" value="Ribosyl_crysJ1"/>
</dbReference>
<dbReference type="InterPro" id="IPR050792">
    <property type="entry name" value="ADP-ribosylglycohydrolase"/>
</dbReference>
<keyword evidence="14" id="KW-1185">Reference proteome</keyword>
<comment type="cofactor">
    <cofactor evidence="12">
        <name>Mg(2+)</name>
        <dbReference type="ChEBI" id="CHEBI:18420"/>
    </cofactor>
    <text evidence="12">Binds 2 magnesium ions per subunit.</text>
</comment>
<keyword evidence="12" id="KW-0460">Magnesium</keyword>
<comment type="caution">
    <text evidence="13">The sequence shown here is derived from an EMBL/GenBank/DDBJ whole genome shotgun (WGS) entry which is preliminary data.</text>
</comment>
<dbReference type="GO" id="GO:0046872">
    <property type="term" value="F:metal ion binding"/>
    <property type="evidence" value="ECO:0007669"/>
    <property type="project" value="UniProtKB-KW"/>
</dbReference>
<name>A0A1V6PGJ5_PENDC</name>
<dbReference type="Proteomes" id="UP000191522">
    <property type="component" value="Unassembled WGS sequence"/>
</dbReference>
<dbReference type="PANTHER" id="PTHR16222:SF24">
    <property type="entry name" value="ADP-RIBOSYLHYDROLASE ARH3"/>
    <property type="match status" value="1"/>
</dbReference>
<feature type="binding site" evidence="12">
    <location>
        <position position="273"/>
    </location>
    <ligand>
        <name>Mg(2+)</name>
        <dbReference type="ChEBI" id="CHEBI:18420"/>
        <label>1</label>
    </ligand>
</feature>
<evidence type="ECO:0000256" key="5">
    <source>
        <dbReference type="ARBA" id="ARBA00042398"/>
    </source>
</evidence>
<dbReference type="OMA" id="PGTWTDD"/>
<sequence length="322" mass="35280">MAPSLHSRALGAIWGTCVADALGGPIQFKAPGTFTRITGLEFVEPHKKPAGSYSDDGSMTLALAQSFIDSAGKYNHRMSIEYFVQWWSEGRFSTTKKAWDVGRSTRTALARWKRHGVDQIERTQRDICSKLDQESCSGNGSLMRIAPIGVALWTDSDLARKAARENSQVTHPALACVEACDAFTNLICSAMSGQDKNQMWQAFMAYRFTHPALVEQFSPYKTIEDLTAKSKSDITSSGWVVHTLEAALWGFFKYDTWEKGALAVVNLGGDSDTVGAVYGALAGVFYGYESIPERWINGMQNKELIQEISGAFAGLVSSKTDG</sequence>
<comment type="catalytic activity">
    <reaction evidence="11">
        <text>alpha-NAD(+) + H2O = ADP-D-ribose + nicotinamide + H(+)</text>
        <dbReference type="Rhea" id="RHEA:68792"/>
        <dbReference type="ChEBI" id="CHEBI:15377"/>
        <dbReference type="ChEBI" id="CHEBI:15378"/>
        <dbReference type="ChEBI" id="CHEBI:17154"/>
        <dbReference type="ChEBI" id="CHEBI:57967"/>
        <dbReference type="ChEBI" id="CHEBI:77017"/>
    </reaction>
</comment>
<feature type="binding site" evidence="12">
    <location>
        <position position="55"/>
    </location>
    <ligand>
        <name>Mg(2+)</name>
        <dbReference type="ChEBI" id="CHEBI:18420"/>
        <label>1</label>
    </ligand>
</feature>
<evidence type="ECO:0000256" key="1">
    <source>
        <dbReference type="ARBA" id="ARBA00010702"/>
    </source>
</evidence>
<proteinExistence type="inferred from homology"/>
<keyword evidence="12" id="KW-0479">Metal-binding</keyword>
<dbReference type="OrthoDB" id="2021138at2759"/>
<evidence type="ECO:0000256" key="11">
    <source>
        <dbReference type="ARBA" id="ARBA00049015"/>
    </source>
</evidence>
<reference evidence="14" key="1">
    <citation type="journal article" date="2017" name="Nat. Microbiol.">
        <title>Global analysis of biosynthetic gene clusters reveals vast potential of secondary metabolite production in Penicillium species.</title>
        <authorList>
            <person name="Nielsen J.C."/>
            <person name="Grijseels S."/>
            <person name="Prigent S."/>
            <person name="Ji B."/>
            <person name="Dainat J."/>
            <person name="Nielsen K.F."/>
            <person name="Frisvad J.C."/>
            <person name="Workman M."/>
            <person name="Nielsen J."/>
        </authorList>
    </citation>
    <scope>NUCLEOTIDE SEQUENCE [LARGE SCALE GENOMIC DNA]</scope>
    <source>
        <strain evidence="14">IBT 11843</strain>
    </source>
</reference>
<evidence type="ECO:0000256" key="6">
    <source>
        <dbReference type="ARBA" id="ARBA00042471"/>
    </source>
</evidence>
<gene>
    <name evidence="13" type="ORF">PENDEC_c006G01750</name>
</gene>
<evidence type="ECO:0000256" key="3">
    <source>
        <dbReference type="ARBA" id="ARBA00022801"/>
    </source>
</evidence>
<evidence type="ECO:0000256" key="7">
    <source>
        <dbReference type="ARBA" id="ARBA00042722"/>
    </source>
</evidence>
<keyword evidence="3" id="KW-0378">Hydrolase</keyword>
<evidence type="ECO:0000256" key="8">
    <source>
        <dbReference type="ARBA" id="ARBA00042850"/>
    </source>
</evidence>
<evidence type="ECO:0000256" key="2">
    <source>
        <dbReference type="ARBA" id="ARBA00012255"/>
    </source>
</evidence>
<evidence type="ECO:0000256" key="10">
    <source>
        <dbReference type="ARBA" id="ARBA00043193"/>
    </source>
</evidence>
<dbReference type="Gene3D" id="1.10.4080.10">
    <property type="entry name" value="ADP-ribosylation/Crystallin J1"/>
    <property type="match status" value="1"/>
</dbReference>
<feature type="binding site" evidence="12">
    <location>
        <position position="56"/>
    </location>
    <ligand>
        <name>Mg(2+)</name>
        <dbReference type="ChEBI" id="CHEBI:18420"/>
        <label>1</label>
    </ligand>
</feature>
<dbReference type="EMBL" id="MDYL01000006">
    <property type="protein sequence ID" value="OQD75626.1"/>
    <property type="molecule type" value="Genomic_DNA"/>
</dbReference>
<evidence type="ECO:0000256" key="9">
    <source>
        <dbReference type="ARBA" id="ARBA00043187"/>
    </source>
</evidence>